<sequence length="676" mass="73441">MLDEELDHSATSSLDALSDEEDDSFADSDSSDILLTNGDALAKKAKKKKKKKKKKPQSPTAASELPADQSAAKTASKAENEARFNAAVKSVVSNDEDLLWMRLDGCNVHENKTRKLAQALGKNKHLTSLDLSGNQINNDAIRELVEALENGAAPELIFLDVRNNPFGVDGEDALESLQRSRKQLRVEVKAAEPDSGPEGDSAKAGSESGTANGDQGADWALNQENEGSMNQMNRSMMYYAIAPYFQVPGEGRESVDNIPTDPSTVAKHLWDEVSYGYHETPSNIPRMGAALHAIVQCCDDELLVYAHEQPPMGAEESGFSSPYSRGTESLRPHGKAALKNLKLCRDVLKVESPEILTPFSRGWKHPTVGTHRMAVAEVVARLLSIGDSSIDSAVSELQLVASLVRLCLDRPHCSALQTMCLRILRLALDSTSHALWSPLLQPNMGATSSGDPDQPQESRPSLQRFLALVCESSRGQKPGVHSPDVGFAIACAEILKSRYDTIHHLMDLERDHPNWAGDQHAAAHHENANRELDPSSKANSVRAPANVMENGMLLDTAQRLLQLLDADEAWQDFAQPEGRLDDLLSQADGELCGPRPARGMYGSSPMMTGQVLPSTHSFEEGFSEDLEPNLEPNGHDGAQQRGAEVDSETNLTQLQEMLQDFSVVKTGTPANAPDLG</sequence>
<dbReference type="SMART" id="SM00368">
    <property type="entry name" value="LRR_RI"/>
    <property type="match status" value="2"/>
</dbReference>
<evidence type="ECO:0000256" key="3">
    <source>
        <dbReference type="ARBA" id="ARBA00023212"/>
    </source>
</evidence>
<feature type="region of interest" description="Disordered" evidence="4">
    <location>
        <begin position="185"/>
        <end position="218"/>
    </location>
</feature>
<dbReference type="EMBL" id="JALJOQ010000175">
    <property type="protein sequence ID" value="KAK9791595.1"/>
    <property type="molecule type" value="Genomic_DNA"/>
</dbReference>
<keyword evidence="3" id="KW-0206">Cytoskeleton</keyword>
<dbReference type="InterPro" id="IPR032675">
    <property type="entry name" value="LRR_dom_sf"/>
</dbReference>
<comment type="caution">
    <text evidence="5">The sequence shown here is derived from an EMBL/GenBank/DDBJ whole genome shotgun (WGS) entry which is preliminary data.</text>
</comment>
<dbReference type="AlphaFoldDB" id="A0AAW1NRL3"/>
<feature type="region of interest" description="Disordered" evidence="4">
    <location>
        <begin position="44"/>
        <end position="76"/>
    </location>
</feature>
<feature type="region of interest" description="Disordered" evidence="4">
    <location>
        <begin position="1"/>
        <end position="32"/>
    </location>
</feature>
<name>A0AAW1NRL3_9CHLO</name>
<feature type="compositionally biased region" description="Basic and acidic residues" evidence="4">
    <location>
        <begin position="521"/>
        <end position="534"/>
    </location>
</feature>
<reference evidence="5 6" key="1">
    <citation type="journal article" date="2024" name="Nat. Commun.">
        <title>Phylogenomics reveals the evolutionary origins of lichenization in chlorophyte algae.</title>
        <authorList>
            <person name="Puginier C."/>
            <person name="Libourel C."/>
            <person name="Otte J."/>
            <person name="Skaloud P."/>
            <person name="Haon M."/>
            <person name="Grisel S."/>
            <person name="Petersen M."/>
            <person name="Berrin J.G."/>
            <person name="Delaux P.M."/>
            <person name="Dal Grande F."/>
            <person name="Keller J."/>
        </authorList>
    </citation>
    <scope>NUCLEOTIDE SEQUENCE [LARGE SCALE GENOMIC DNA]</scope>
    <source>
        <strain evidence="5 6">SAG 2036</strain>
    </source>
</reference>
<organism evidence="5 6">
    <name type="scientific">Symbiochloris irregularis</name>
    <dbReference type="NCBI Taxonomy" id="706552"/>
    <lineage>
        <taxon>Eukaryota</taxon>
        <taxon>Viridiplantae</taxon>
        <taxon>Chlorophyta</taxon>
        <taxon>core chlorophytes</taxon>
        <taxon>Trebouxiophyceae</taxon>
        <taxon>Trebouxiales</taxon>
        <taxon>Trebouxiaceae</taxon>
        <taxon>Symbiochloris</taxon>
    </lineage>
</organism>
<accession>A0AAW1NRL3</accession>
<evidence type="ECO:0000256" key="4">
    <source>
        <dbReference type="SAM" id="MobiDB-lite"/>
    </source>
</evidence>
<dbReference type="PANTHER" id="PTHR24107:SF2">
    <property type="entry name" value="NLR FAMILY CARD DOMAIN CONTAINING 3"/>
    <property type="match status" value="1"/>
</dbReference>
<protein>
    <submittedName>
        <fullName evidence="5">Uncharacterized protein</fullName>
    </submittedName>
</protein>
<gene>
    <name evidence="5" type="ORF">WJX73_010266</name>
</gene>
<dbReference type="GO" id="GO:0005930">
    <property type="term" value="C:axoneme"/>
    <property type="evidence" value="ECO:0007669"/>
    <property type="project" value="UniProtKB-SubCell"/>
</dbReference>
<keyword evidence="6" id="KW-1185">Reference proteome</keyword>
<dbReference type="PANTHER" id="PTHR24107">
    <property type="entry name" value="YNEIN REGULATORY COMPLEX SUBUNIT 5"/>
    <property type="match status" value="1"/>
</dbReference>
<evidence type="ECO:0000313" key="6">
    <source>
        <dbReference type="Proteomes" id="UP001465755"/>
    </source>
</evidence>
<evidence type="ECO:0000256" key="1">
    <source>
        <dbReference type="ARBA" id="ARBA00004430"/>
    </source>
</evidence>
<keyword evidence="2" id="KW-0963">Cytoplasm</keyword>
<evidence type="ECO:0000256" key="2">
    <source>
        <dbReference type="ARBA" id="ARBA00022490"/>
    </source>
</evidence>
<dbReference type="Proteomes" id="UP001465755">
    <property type="component" value="Unassembled WGS sequence"/>
</dbReference>
<feature type="region of interest" description="Disordered" evidence="4">
    <location>
        <begin position="519"/>
        <end position="539"/>
    </location>
</feature>
<dbReference type="InterPro" id="IPR052410">
    <property type="entry name" value="DRC5"/>
</dbReference>
<feature type="region of interest" description="Disordered" evidence="4">
    <location>
        <begin position="619"/>
        <end position="650"/>
    </location>
</feature>
<dbReference type="SUPFAM" id="SSF52047">
    <property type="entry name" value="RNI-like"/>
    <property type="match status" value="1"/>
</dbReference>
<dbReference type="Gene3D" id="3.80.10.10">
    <property type="entry name" value="Ribonuclease Inhibitor"/>
    <property type="match status" value="1"/>
</dbReference>
<comment type="subcellular location">
    <subcellularLocation>
        <location evidence="1">Cytoplasm</location>
        <location evidence="1">Cytoskeleton</location>
        <location evidence="1">Cilium axoneme</location>
    </subcellularLocation>
</comment>
<feature type="compositionally biased region" description="Acidic residues" evidence="4">
    <location>
        <begin position="17"/>
        <end position="30"/>
    </location>
</feature>
<proteinExistence type="predicted"/>
<evidence type="ECO:0000313" key="5">
    <source>
        <dbReference type="EMBL" id="KAK9791595.1"/>
    </source>
</evidence>
<feature type="compositionally biased region" description="Basic residues" evidence="4">
    <location>
        <begin position="44"/>
        <end position="56"/>
    </location>
</feature>